<evidence type="ECO:0000313" key="6">
    <source>
        <dbReference type="EMBL" id="MEO1766066.1"/>
    </source>
</evidence>
<keyword evidence="7" id="KW-1185">Reference proteome</keyword>
<evidence type="ECO:0000313" key="7">
    <source>
        <dbReference type="Proteomes" id="UP001482231"/>
    </source>
</evidence>
<dbReference type="Gene3D" id="3.40.50.2000">
    <property type="entry name" value="Glycogen Phosphorylase B"/>
    <property type="match status" value="2"/>
</dbReference>
<comment type="similarity">
    <text evidence="3">Belongs to the glycosyltransferase 9 family.</text>
</comment>
<accession>A0ABV0EBM6</accession>
<dbReference type="Pfam" id="PF01075">
    <property type="entry name" value="Glyco_transf_9"/>
    <property type="match status" value="1"/>
</dbReference>
<sequence length="346" mass="36707">MPRILIIAPAWVGDTVMAQPLLMRLKARSPQTRIEVLAAAWVAPILARMPEVDATLDNPFGHGELKLAQRLRLARSLKSRGYDQAIVLPNSLKSALVPFFAGIPRRTGFVGEGRFGLLNDLRRLDAAAHPLLAERFALLAEPPGAALSRPLPMPRLTVDQARAQATLARLGLRDDAEPIAFCPGAEYGPAKRWPAHHFARLAHLLTAKGHAVWLLGSPRDAHLGAAIAAASTARNLCGKTTLDEAVDLLAHARAVVSNDSGLMHVAAAVGTPLVALYGSSSPGFTPPLSPAARILSLGLACSPCFERACPLGHLDCLEKLVPEAVQEALTTLLARPRDTRPGPAGA</sequence>
<reference evidence="6 7" key="1">
    <citation type="submission" date="2024-02" db="EMBL/GenBank/DDBJ databases">
        <title>New thermophilic sulfur-oxidizing bacteria from a hot springs of the Uzon caldera (Kamchatka, Russia).</title>
        <authorList>
            <person name="Dukat A.M."/>
            <person name="Elcheninov A.G."/>
            <person name="Frolov E.N."/>
        </authorList>
    </citation>
    <scope>NUCLEOTIDE SEQUENCE [LARGE SCALE GENOMIC DNA]</scope>
    <source>
        <strain evidence="6 7">AK1</strain>
    </source>
</reference>
<comment type="caution">
    <text evidence="6">The sequence shown here is derived from an EMBL/GenBank/DDBJ whole genome shotgun (WGS) entry which is preliminary data.</text>
</comment>
<evidence type="ECO:0000256" key="4">
    <source>
        <dbReference type="ARBA" id="ARBA00044042"/>
    </source>
</evidence>
<proteinExistence type="inferred from homology"/>
<dbReference type="PANTHER" id="PTHR30160:SF7">
    <property type="entry name" value="ADP-HEPTOSE--LPS HEPTOSYLTRANSFERASE 2"/>
    <property type="match status" value="1"/>
</dbReference>
<gene>
    <name evidence="6" type="primary">waaF</name>
    <name evidence="6" type="ORF">V6E02_02410</name>
</gene>
<dbReference type="InterPro" id="IPR002201">
    <property type="entry name" value="Glyco_trans_9"/>
</dbReference>
<dbReference type="EMBL" id="JBAJEX010000001">
    <property type="protein sequence ID" value="MEO1766066.1"/>
    <property type="molecule type" value="Genomic_DNA"/>
</dbReference>
<dbReference type="NCBIfam" id="TIGR02195">
    <property type="entry name" value="heptsyl_trn_II"/>
    <property type="match status" value="1"/>
</dbReference>
<keyword evidence="2" id="KW-0808">Transferase</keyword>
<dbReference type="EC" id="2.4.99.24" evidence="4"/>
<comment type="catalytic activity">
    <reaction evidence="5">
        <text>an L-alpha-D-Hep-(1-&gt;5)-[alpha-Kdo-(2-&gt;4)]-alpha-Kdo-(2-&gt;6)-lipid A + ADP-L-glycero-beta-D-manno-heptose = an L-alpha-D-Hep-(1-&gt;3)-L-alpha-D-Hep-(1-&gt;5)-[alpha-Kdo-(2-&gt;4)]-alpha-Kdo-(2-&gt;6)-lipid A + ADP + H(+)</text>
        <dbReference type="Rhea" id="RHEA:74071"/>
        <dbReference type="ChEBI" id="CHEBI:15378"/>
        <dbReference type="ChEBI" id="CHEBI:61506"/>
        <dbReference type="ChEBI" id="CHEBI:193068"/>
        <dbReference type="ChEBI" id="CHEBI:193069"/>
        <dbReference type="ChEBI" id="CHEBI:456216"/>
        <dbReference type="EC" id="2.4.99.24"/>
    </reaction>
</comment>
<dbReference type="InterPro" id="IPR051199">
    <property type="entry name" value="LPS_LOS_Heptosyltrfase"/>
</dbReference>
<evidence type="ECO:0000256" key="1">
    <source>
        <dbReference type="ARBA" id="ARBA00022676"/>
    </source>
</evidence>
<dbReference type="RefSeq" id="WP_347306762.1">
    <property type="nucleotide sequence ID" value="NZ_JBAJEX010000001.1"/>
</dbReference>
<keyword evidence="1" id="KW-0328">Glycosyltransferase</keyword>
<evidence type="ECO:0000256" key="2">
    <source>
        <dbReference type="ARBA" id="ARBA00022679"/>
    </source>
</evidence>
<dbReference type="CDD" id="cd03789">
    <property type="entry name" value="GT9_LPS_heptosyltransferase"/>
    <property type="match status" value="1"/>
</dbReference>
<name>A0ABV0EBM6_9BURK</name>
<dbReference type="Proteomes" id="UP001482231">
    <property type="component" value="Unassembled WGS sequence"/>
</dbReference>
<protein>
    <recommendedName>
        <fullName evidence="4">lipopolysaccharide heptosyltransferase II</fullName>
        <ecNumber evidence="4">2.4.99.24</ecNumber>
    </recommendedName>
</protein>
<dbReference type="InterPro" id="IPR011910">
    <property type="entry name" value="RfaF"/>
</dbReference>
<dbReference type="SUPFAM" id="SSF53756">
    <property type="entry name" value="UDP-Glycosyltransferase/glycogen phosphorylase"/>
    <property type="match status" value="1"/>
</dbReference>
<organism evidence="6 7">
    <name type="scientific">Thiobacter aerophilum</name>
    <dbReference type="NCBI Taxonomy" id="3121275"/>
    <lineage>
        <taxon>Bacteria</taxon>
        <taxon>Pseudomonadati</taxon>
        <taxon>Pseudomonadota</taxon>
        <taxon>Betaproteobacteria</taxon>
        <taxon>Burkholderiales</taxon>
        <taxon>Thiobacteraceae</taxon>
        <taxon>Thiobacter</taxon>
    </lineage>
</organism>
<evidence type="ECO:0000256" key="3">
    <source>
        <dbReference type="ARBA" id="ARBA00043995"/>
    </source>
</evidence>
<dbReference type="PANTHER" id="PTHR30160">
    <property type="entry name" value="TETRAACYLDISACCHARIDE 4'-KINASE-RELATED"/>
    <property type="match status" value="1"/>
</dbReference>
<evidence type="ECO:0000256" key="5">
    <source>
        <dbReference type="ARBA" id="ARBA00047503"/>
    </source>
</evidence>